<organism evidence="1 2">
    <name type="scientific">Aliiglaciecola lipolytica E3</name>
    <dbReference type="NCBI Taxonomy" id="1127673"/>
    <lineage>
        <taxon>Bacteria</taxon>
        <taxon>Pseudomonadati</taxon>
        <taxon>Pseudomonadota</taxon>
        <taxon>Gammaproteobacteria</taxon>
        <taxon>Alteromonadales</taxon>
        <taxon>Alteromonadaceae</taxon>
        <taxon>Aliiglaciecola</taxon>
    </lineage>
</organism>
<keyword evidence="2" id="KW-1185">Reference proteome</keyword>
<evidence type="ECO:0000313" key="2">
    <source>
        <dbReference type="Proteomes" id="UP000006334"/>
    </source>
</evidence>
<evidence type="ECO:0000313" key="1">
    <source>
        <dbReference type="EMBL" id="GAC13939.1"/>
    </source>
</evidence>
<dbReference type="STRING" id="1127673.GLIP_1298"/>
<proteinExistence type="predicted"/>
<comment type="caution">
    <text evidence="1">The sequence shown here is derived from an EMBL/GenBank/DDBJ whole genome shotgun (WGS) entry which is preliminary data.</text>
</comment>
<protein>
    <recommendedName>
        <fullName evidence="3">Lipoprotein</fullName>
    </recommendedName>
</protein>
<dbReference type="AlphaFoldDB" id="K6WZT8"/>
<dbReference type="PROSITE" id="PS51257">
    <property type="entry name" value="PROKAR_LIPOPROTEIN"/>
    <property type="match status" value="1"/>
</dbReference>
<evidence type="ECO:0008006" key="3">
    <source>
        <dbReference type="Google" id="ProtNLM"/>
    </source>
</evidence>
<name>K6WZT8_9ALTE</name>
<accession>K6WZT8</accession>
<dbReference type="eggNOG" id="ENOG50330MT">
    <property type="taxonomic scope" value="Bacteria"/>
</dbReference>
<dbReference type="EMBL" id="BAEN01000025">
    <property type="protein sequence ID" value="GAC13939.1"/>
    <property type="molecule type" value="Genomic_DNA"/>
</dbReference>
<gene>
    <name evidence="1" type="ORF">GLIP_1298</name>
</gene>
<sequence>MRFFLVLLCLGLSGCNTERTDTNTNTLPEKLRTIDDTKLLCSQSIESFFFNLTQTIPKNVDVDFLDFYDLSLEKFNNLSEDSQNKLLDSYAQIQEKTPINKQGDDTISFWDKSWGWTKSITKQTYDDIAEILQDSDSNLVYSDFEILKPYWNLSEDDLKKLAERSHRQLESVSENIGSPLKQYEFVMTKTAGASLVQHSYMVKFDSTAIRYVCVFYKPEDTWYVHSVNWDNLVSLLFN</sequence>
<dbReference type="Proteomes" id="UP000006334">
    <property type="component" value="Unassembled WGS sequence"/>
</dbReference>
<reference evidence="1 2" key="1">
    <citation type="journal article" date="2017" name="Antonie Van Leeuwenhoek">
        <title>Rhizobium rhizosphaerae sp. nov., a novel species isolated from rice rhizosphere.</title>
        <authorList>
            <person name="Zhao J.J."/>
            <person name="Zhang J."/>
            <person name="Zhang R.J."/>
            <person name="Zhang C.W."/>
            <person name="Yin H.Q."/>
            <person name="Zhang X.X."/>
        </authorList>
    </citation>
    <scope>NUCLEOTIDE SEQUENCE [LARGE SCALE GENOMIC DNA]</scope>
    <source>
        <strain evidence="1 2">E3</strain>
    </source>
</reference>